<dbReference type="Proteomes" id="UP001165090">
    <property type="component" value="Unassembled WGS sequence"/>
</dbReference>
<keyword evidence="3" id="KW-1185">Reference proteome</keyword>
<evidence type="ECO:0008006" key="4">
    <source>
        <dbReference type="Google" id="ProtNLM"/>
    </source>
</evidence>
<gene>
    <name evidence="2" type="ORF">VaNZ11_003484</name>
</gene>
<protein>
    <recommendedName>
        <fullName evidence="4">Coenzyme Q-binding protein COQ10 START domain-containing protein</fullName>
    </recommendedName>
</protein>
<evidence type="ECO:0000256" key="1">
    <source>
        <dbReference type="SAM" id="MobiDB-lite"/>
    </source>
</evidence>
<feature type="region of interest" description="Disordered" evidence="1">
    <location>
        <begin position="1"/>
        <end position="20"/>
    </location>
</feature>
<name>A0ABQ5RUB4_9CHLO</name>
<reference evidence="2 3" key="1">
    <citation type="journal article" date="2023" name="IScience">
        <title>Expanded male sex-determining region conserved during the evolution of homothallism in the green alga Volvox.</title>
        <authorList>
            <person name="Yamamoto K."/>
            <person name="Matsuzaki R."/>
            <person name="Mahakham W."/>
            <person name="Heman W."/>
            <person name="Sekimoto H."/>
            <person name="Kawachi M."/>
            <person name="Minakuchi Y."/>
            <person name="Toyoda A."/>
            <person name="Nozaki H."/>
        </authorList>
    </citation>
    <scope>NUCLEOTIDE SEQUENCE [LARGE SCALE GENOMIC DNA]</scope>
    <source>
        <strain evidence="2 3">NIES-4468</strain>
    </source>
</reference>
<accession>A0ABQ5RUB4</accession>
<dbReference type="PANTHER" id="PTHR31385">
    <property type="entry name" value="PUTATIVE (DUF220)-RELATED"/>
    <property type="match status" value="1"/>
</dbReference>
<proteinExistence type="predicted"/>
<dbReference type="EMBL" id="BSDZ01000009">
    <property type="protein sequence ID" value="GLI61217.1"/>
    <property type="molecule type" value="Genomic_DNA"/>
</dbReference>
<organism evidence="2 3">
    <name type="scientific">Volvox africanus</name>
    <dbReference type="NCBI Taxonomy" id="51714"/>
    <lineage>
        <taxon>Eukaryota</taxon>
        <taxon>Viridiplantae</taxon>
        <taxon>Chlorophyta</taxon>
        <taxon>core chlorophytes</taxon>
        <taxon>Chlorophyceae</taxon>
        <taxon>CS clade</taxon>
        <taxon>Chlamydomonadales</taxon>
        <taxon>Volvocaceae</taxon>
        <taxon>Volvox</taxon>
    </lineage>
</organism>
<dbReference type="PANTHER" id="PTHR31385:SF1">
    <property type="entry name" value="PUTATIVE (DUF220)-RELATED"/>
    <property type="match status" value="1"/>
</dbReference>
<evidence type="ECO:0000313" key="3">
    <source>
        <dbReference type="Proteomes" id="UP001165090"/>
    </source>
</evidence>
<sequence length="387" mass="41370">MATTALLKHGPAGVTESPESLMEKKETVIGSLSNMEIAALANVDADTKAIDSEAIQPLPPYPANLAGSSSASGKNFNVTVSNKAGYLCHVYIDGNWPVAPEVAFAIFTHPDNSALFRDIKRVGARHVLRTEPQYKEVQVEQLGDMKVLWIHRTYSTWLHVTEDARDPEHLRITFDLNKSDVLSKFNGRWDLRPIRDPATGQVVGCRGELNQDVLPKGIPSFMYRLPLLGAALRGISVRSVTRIMEDFNVAIEKVLVGHAAGRTTEAILRELCGPVSEVAHANGAVNSFAFNPSDGEDEEDECAKGDNAEVQAAKQLEDGGESGTATTKAATPLPVIAEALRSDLRTGTVEDASVTPAEVSVAKDGGTDEITEAVTLVATSAAGSNTD</sequence>
<evidence type="ECO:0000313" key="2">
    <source>
        <dbReference type="EMBL" id="GLI61217.1"/>
    </source>
</evidence>
<comment type="caution">
    <text evidence="2">The sequence shown here is derived from an EMBL/GenBank/DDBJ whole genome shotgun (WGS) entry which is preliminary data.</text>
</comment>